<dbReference type="InterPro" id="IPR023214">
    <property type="entry name" value="HAD_sf"/>
</dbReference>
<dbReference type="Gene3D" id="1.10.150.240">
    <property type="entry name" value="Putative phosphatase, domain 2"/>
    <property type="match status" value="1"/>
</dbReference>
<dbReference type="RefSeq" id="XP_060332322.1">
    <property type="nucleotide sequence ID" value="XM_060481432.1"/>
</dbReference>
<proteinExistence type="predicted"/>
<accession>A0AA39KHQ7</accession>
<sequence length="484" mass="54877">MAMARYNAILCGLGDVLFTWSPPPNSTLPLNTLRRVLSSSTWFEYEKGRISQQACYDSLGRELSISPIYVRKAIEESCASLRCNLDLVNFLRELKDSTGETLRIFGISNISQPDYDALRSIADNMDWSIFDGIFTSFAARTRKPELKFYRYALSQANLEPSRTIFIDDKLENVLSARSQGVHGIVYREPKELKQSLLSLFGDPVQRGQNFLKENAGHFVSMCGGIAIQENFAQLLILEMTNDRSLVESDIVQKEGKWNFFRGNSQLTTDEFPCDLDTTSLGLTVVQARMKIATSIMDEMLNYVNEDGIVQTYFDHDRPRIDPVVCVNVLHLFYSYGRGSEMEQTLQWVHEVLLHRAYVEGSRYYQTAECFLFFLYRFISRCNDPVVHNRFYPLLKERILERIGAAGDGLALAMRLIVCHFTGVKNDIDLQSLRASQCEDGGWDMGLIYKYGSSGLSIGNRGLTTVMAIYAIQCSLADSSLSENE</sequence>
<comment type="caution">
    <text evidence="1">The sequence shown here is derived from an EMBL/GenBank/DDBJ whole genome shotgun (WGS) entry which is preliminary data.</text>
</comment>
<dbReference type="PANTHER" id="PTHR43611">
    <property type="entry name" value="ALPHA-D-GLUCOSE 1-PHOSPHATE PHOSPHATASE"/>
    <property type="match status" value="1"/>
</dbReference>
<dbReference type="InterPro" id="IPR036412">
    <property type="entry name" value="HAD-like_sf"/>
</dbReference>
<dbReference type="SUPFAM" id="SSF56784">
    <property type="entry name" value="HAD-like"/>
    <property type="match status" value="1"/>
</dbReference>
<dbReference type="Proteomes" id="UP001175211">
    <property type="component" value="Unassembled WGS sequence"/>
</dbReference>
<dbReference type="PANTHER" id="PTHR43611:SF3">
    <property type="entry name" value="FLAVIN MONONUCLEOTIDE HYDROLASE 1, CHLOROPLATIC"/>
    <property type="match status" value="1"/>
</dbReference>
<dbReference type="InterPro" id="IPR006439">
    <property type="entry name" value="HAD-SF_hydro_IA"/>
</dbReference>
<dbReference type="Gene3D" id="3.40.50.1000">
    <property type="entry name" value="HAD superfamily/HAD-like"/>
    <property type="match status" value="1"/>
</dbReference>
<dbReference type="GeneID" id="85364980"/>
<dbReference type="Pfam" id="PF13419">
    <property type="entry name" value="HAD_2"/>
    <property type="match status" value="1"/>
</dbReference>
<gene>
    <name evidence="1" type="ORF">EV420DRAFT_255287</name>
</gene>
<dbReference type="AlphaFoldDB" id="A0AA39KHQ7"/>
<dbReference type="NCBIfam" id="TIGR01509">
    <property type="entry name" value="HAD-SF-IA-v3"/>
    <property type="match status" value="1"/>
</dbReference>
<dbReference type="GO" id="GO:0016791">
    <property type="term" value="F:phosphatase activity"/>
    <property type="evidence" value="ECO:0007669"/>
    <property type="project" value="UniProtKB-ARBA"/>
</dbReference>
<name>A0AA39KHQ7_ARMTA</name>
<keyword evidence="2" id="KW-1185">Reference proteome</keyword>
<dbReference type="EMBL" id="JAUEPS010000013">
    <property type="protein sequence ID" value="KAK0460196.1"/>
    <property type="molecule type" value="Genomic_DNA"/>
</dbReference>
<organism evidence="1 2">
    <name type="scientific">Armillaria tabescens</name>
    <name type="common">Ringless honey mushroom</name>
    <name type="synonym">Agaricus tabescens</name>
    <dbReference type="NCBI Taxonomy" id="1929756"/>
    <lineage>
        <taxon>Eukaryota</taxon>
        <taxon>Fungi</taxon>
        <taxon>Dikarya</taxon>
        <taxon>Basidiomycota</taxon>
        <taxon>Agaricomycotina</taxon>
        <taxon>Agaricomycetes</taxon>
        <taxon>Agaricomycetidae</taxon>
        <taxon>Agaricales</taxon>
        <taxon>Marasmiineae</taxon>
        <taxon>Physalacriaceae</taxon>
        <taxon>Desarmillaria</taxon>
    </lineage>
</organism>
<reference evidence="1" key="1">
    <citation type="submission" date="2023-06" db="EMBL/GenBank/DDBJ databases">
        <authorList>
            <consortium name="Lawrence Berkeley National Laboratory"/>
            <person name="Ahrendt S."/>
            <person name="Sahu N."/>
            <person name="Indic B."/>
            <person name="Wong-Bajracharya J."/>
            <person name="Merenyi Z."/>
            <person name="Ke H.-M."/>
            <person name="Monk M."/>
            <person name="Kocsube S."/>
            <person name="Drula E."/>
            <person name="Lipzen A."/>
            <person name="Balint B."/>
            <person name="Henrissat B."/>
            <person name="Andreopoulos B."/>
            <person name="Martin F.M."/>
            <person name="Harder C.B."/>
            <person name="Rigling D."/>
            <person name="Ford K.L."/>
            <person name="Foster G.D."/>
            <person name="Pangilinan J."/>
            <person name="Papanicolaou A."/>
            <person name="Barry K."/>
            <person name="LaButti K."/>
            <person name="Viragh M."/>
            <person name="Koriabine M."/>
            <person name="Yan M."/>
            <person name="Riley R."/>
            <person name="Champramary S."/>
            <person name="Plett K.L."/>
            <person name="Tsai I.J."/>
            <person name="Slot J."/>
            <person name="Sipos G."/>
            <person name="Plett J."/>
            <person name="Nagy L.G."/>
            <person name="Grigoriev I.V."/>
        </authorList>
    </citation>
    <scope>NUCLEOTIDE SEQUENCE</scope>
    <source>
        <strain evidence="1">CCBAS 213</strain>
    </source>
</reference>
<evidence type="ECO:0000313" key="2">
    <source>
        <dbReference type="Proteomes" id="UP001175211"/>
    </source>
</evidence>
<dbReference type="InterPro" id="IPR023198">
    <property type="entry name" value="PGP-like_dom2"/>
</dbReference>
<protein>
    <submittedName>
        <fullName evidence="1">HAD-like domain-containing protein</fullName>
    </submittedName>
</protein>
<evidence type="ECO:0000313" key="1">
    <source>
        <dbReference type="EMBL" id="KAK0460196.1"/>
    </source>
</evidence>
<dbReference type="InterPro" id="IPR041492">
    <property type="entry name" value="HAD_2"/>
</dbReference>